<dbReference type="PANTHER" id="PTHR30329:SF21">
    <property type="entry name" value="LIPOPROTEIN YIAD-RELATED"/>
    <property type="match status" value="1"/>
</dbReference>
<feature type="signal peptide" evidence="2">
    <location>
        <begin position="1"/>
        <end position="20"/>
    </location>
</feature>
<dbReference type="GO" id="GO:0005509">
    <property type="term" value="F:calcium ion binding"/>
    <property type="evidence" value="ECO:0007669"/>
    <property type="project" value="InterPro"/>
</dbReference>
<dbReference type="InterPro" id="IPR006665">
    <property type="entry name" value="OmpA-like"/>
</dbReference>
<dbReference type="EMBL" id="CP134878">
    <property type="protein sequence ID" value="WNM18155.1"/>
    <property type="molecule type" value="Genomic_DNA"/>
</dbReference>
<dbReference type="RefSeq" id="WP_313321848.1">
    <property type="nucleotide sequence ID" value="NZ_CP134878.1"/>
</dbReference>
<accession>A0AA96F1N0</accession>
<protein>
    <submittedName>
        <fullName evidence="4">OmpA family protein</fullName>
    </submittedName>
</protein>
<dbReference type="InterPro" id="IPR050330">
    <property type="entry name" value="Bact_OuterMem_StrucFunc"/>
</dbReference>
<dbReference type="Pfam" id="PF00691">
    <property type="entry name" value="OmpA"/>
    <property type="match status" value="1"/>
</dbReference>
<proteinExistence type="predicted"/>
<evidence type="ECO:0000256" key="1">
    <source>
        <dbReference type="PROSITE-ProRule" id="PRU00473"/>
    </source>
</evidence>
<evidence type="ECO:0000259" key="3">
    <source>
        <dbReference type="PROSITE" id="PS51123"/>
    </source>
</evidence>
<organism evidence="4">
    <name type="scientific">Flavobacterium capsici</name>
    <dbReference type="NCBI Taxonomy" id="3075618"/>
    <lineage>
        <taxon>Bacteria</taxon>
        <taxon>Pseudomonadati</taxon>
        <taxon>Bacteroidota</taxon>
        <taxon>Flavobacteriia</taxon>
        <taxon>Flavobacteriales</taxon>
        <taxon>Flavobacteriaceae</taxon>
        <taxon>Flavobacterium</taxon>
    </lineage>
</organism>
<dbReference type="PROSITE" id="PS51123">
    <property type="entry name" value="OMPA_2"/>
    <property type="match status" value="1"/>
</dbReference>
<keyword evidence="1" id="KW-0472">Membrane</keyword>
<name>A0AA96EZ65_9FLAO</name>
<keyword evidence="6" id="KW-1185">Reference proteome</keyword>
<evidence type="ECO:0000313" key="4">
    <source>
        <dbReference type="EMBL" id="WNM18155.1"/>
    </source>
</evidence>
<dbReference type="SUPFAM" id="SSF56925">
    <property type="entry name" value="OMPA-like"/>
    <property type="match status" value="1"/>
</dbReference>
<evidence type="ECO:0000313" key="5">
    <source>
        <dbReference type="EMBL" id="WNM22207.1"/>
    </source>
</evidence>
<dbReference type="Proteomes" id="UP001304515">
    <property type="component" value="Chromosome"/>
</dbReference>
<dbReference type="SUPFAM" id="SSF103647">
    <property type="entry name" value="TSP type-3 repeat"/>
    <property type="match status" value="1"/>
</dbReference>
<gene>
    <name evidence="5" type="ORF">RN605_02330</name>
    <name evidence="4" type="ORF">RN608_09030</name>
</gene>
<evidence type="ECO:0000313" key="6">
    <source>
        <dbReference type="Proteomes" id="UP001304515"/>
    </source>
</evidence>
<dbReference type="EMBL" id="CP134890">
    <property type="protein sequence ID" value="WNM22207.1"/>
    <property type="molecule type" value="Genomic_DNA"/>
</dbReference>
<keyword evidence="2" id="KW-0732">Signal</keyword>
<dbReference type="KEGG" id="fcj:RN605_02330"/>
<dbReference type="AlphaFoldDB" id="A0AA96EZ65"/>
<feature type="domain" description="OmpA-like" evidence="3">
    <location>
        <begin position="329"/>
        <end position="443"/>
    </location>
</feature>
<feature type="chain" id="PRO_5044705227" evidence="2">
    <location>
        <begin position="21"/>
        <end position="443"/>
    </location>
</feature>
<dbReference type="Gene3D" id="3.30.1330.60">
    <property type="entry name" value="OmpA-like domain"/>
    <property type="match status" value="1"/>
</dbReference>
<dbReference type="SUPFAM" id="SSF103088">
    <property type="entry name" value="OmpA-like"/>
    <property type="match status" value="1"/>
</dbReference>
<reference evidence="4 6" key="1">
    <citation type="submission" date="2023-09" db="EMBL/GenBank/DDBJ databases">
        <title>Flavobacterium sp. a novel bacteria isolate from Pepper rhizosphere.</title>
        <authorList>
            <person name="Peng Y."/>
            <person name="Lee J."/>
        </authorList>
    </citation>
    <scope>NUCLEOTIDE SEQUENCE</scope>
    <source>
        <strain evidence="4">PMR2A8</strain>
        <strain evidence="5 6">PMTSA4</strain>
    </source>
</reference>
<sequence>MKKSLLTLSVFVLLSSLTSAQEKTSKKEFKETEPNQEIVYDNYNRWSIELSAGQAKGIKPYDDGYYSSNPEKVFGGIQLNSFGIGARYMLSPKFGLKLSFNHDKFTNQSGSGSLDFETKQIRVNFEGVVNAIRLFSLEESAGRIGLLLHGGIQTSNMKSEVYNTDEWNGGLIVGFTPQFRLTNNLSINADISLLSNFRQHFNWNGTYSESANNLSGQMSSMTLGLSYSFGKEKIHGDWAIIEDKRSKELKELEGRIADIETLMNDSDKDGVPDYLDVENNSLAGVAVDTKGRMVDLNNNGVADELEKYVDKTITNNNNTVTNNVSDGMVLKLVNDGYIAAYFDNNKRYPNTGSTDNLGFILNYLKTNPTKSLEITGYADELGKTEYNQKLSSDRAENVKTILVKAGIDASRLTIKANGIDDSVDKTSEYARRLVRKVVFKIVN</sequence>
<dbReference type="CDD" id="cd07185">
    <property type="entry name" value="OmpA_C-like"/>
    <property type="match status" value="1"/>
</dbReference>
<accession>A0AA96EZ65</accession>
<dbReference type="InterPro" id="IPR011250">
    <property type="entry name" value="OMP/PagP_B-barrel"/>
</dbReference>
<evidence type="ECO:0000256" key="2">
    <source>
        <dbReference type="SAM" id="SignalP"/>
    </source>
</evidence>
<dbReference type="PANTHER" id="PTHR30329">
    <property type="entry name" value="STATOR ELEMENT OF FLAGELLAR MOTOR COMPLEX"/>
    <property type="match status" value="1"/>
</dbReference>
<dbReference type="InterPro" id="IPR036737">
    <property type="entry name" value="OmpA-like_sf"/>
</dbReference>
<dbReference type="InterPro" id="IPR028974">
    <property type="entry name" value="TSP_type-3_rpt"/>
</dbReference>
<dbReference type="GO" id="GO:0016020">
    <property type="term" value="C:membrane"/>
    <property type="evidence" value="ECO:0007669"/>
    <property type="project" value="UniProtKB-UniRule"/>
</dbReference>